<feature type="domain" description="DUF5047" evidence="1">
    <location>
        <begin position="41"/>
        <end position="161"/>
    </location>
</feature>
<evidence type="ECO:0000313" key="3">
    <source>
        <dbReference type="Proteomes" id="UP001049518"/>
    </source>
</evidence>
<dbReference type="InterPro" id="IPR032490">
    <property type="entry name" value="DUF5047"/>
</dbReference>
<sequence>MWPVSDLFLQALRRPHGMAARVELWDATGKRLTSALDVTGGSVTLDRSSDVYATCEVTAALLPGGALVGAPDVDLTDINIYGLVLCPYRGVRFPGGTVEEVPLGRYLLTEFRTSDGDPEVSLTGVAFRGYLRDAQFPAPVSYPGQPIRQIMLALINEGLPEPARPAPYNRDEWNALPATVVPVGTVFDSDRLAALDQLATSLGVECFPDRRGIWRFRPAAQSGPPAWRADAGPDGVLIQAHQGVKRDQVYNLIVARGEATGSDAPPVQGQAAITSPTSPVRVNGPFGVRTRFYSSPLLTTVQQCQAAARTLLARYSVADTIVDATTVPNPALDPGDAVQVAGTSRIARTFTVDAVQVPLTPDGTLALATRERPNDEGTADGP</sequence>
<dbReference type="RefSeq" id="WP_231332620.1">
    <property type="nucleotide sequence ID" value="NZ_CP059572.1"/>
</dbReference>
<gene>
    <name evidence="2" type="ORF">AGRA3207_000167</name>
</gene>
<name>A0ABX8QMC5_9ACTN</name>
<proteinExistence type="predicted"/>
<accession>A0ABX8QMC5</accession>
<protein>
    <submittedName>
        <fullName evidence="2">DUF5047 domain-containing protein</fullName>
    </submittedName>
</protein>
<keyword evidence="3" id="KW-1185">Reference proteome</keyword>
<dbReference type="Pfam" id="PF16466">
    <property type="entry name" value="DUF5047"/>
    <property type="match status" value="1"/>
</dbReference>
<evidence type="ECO:0000259" key="1">
    <source>
        <dbReference type="Pfam" id="PF16466"/>
    </source>
</evidence>
<reference evidence="2" key="1">
    <citation type="submission" date="2020-07" db="EMBL/GenBank/DDBJ databases">
        <authorList>
            <person name="Tarantini F.S."/>
            <person name="Hong K.W."/>
            <person name="Chan K.G."/>
        </authorList>
    </citation>
    <scope>NUCLEOTIDE SEQUENCE</scope>
    <source>
        <strain evidence="2">32-07</strain>
    </source>
</reference>
<dbReference type="Proteomes" id="UP001049518">
    <property type="component" value="Chromosome"/>
</dbReference>
<evidence type="ECO:0000313" key="2">
    <source>
        <dbReference type="EMBL" id="QXJ19605.1"/>
    </source>
</evidence>
<organism evidence="2 3">
    <name type="scientific">Actinomadura graeca</name>
    <dbReference type="NCBI Taxonomy" id="2750812"/>
    <lineage>
        <taxon>Bacteria</taxon>
        <taxon>Bacillati</taxon>
        <taxon>Actinomycetota</taxon>
        <taxon>Actinomycetes</taxon>
        <taxon>Streptosporangiales</taxon>
        <taxon>Thermomonosporaceae</taxon>
        <taxon>Actinomadura</taxon>
    </lineage>
</organism>
<dbReference type="EMBL" id="CP059572">
    <property type="protein sequence ID" value="QXJ19605.1"/>
    <property type="molecule type" value="Genomic_DNA"/>
</dbReference>